<feature type="domain" description="HYR" evidence="3">
    <location>
        <begin position="780"/>
        <end position="861"/>
    </location>
</feature>
<keyword evidence="2" id="KW-0732">Signal</keyword>
<dbReference type="Pfam" id="PF06119">
    <property type="entry name" value="NIDO"/>
    <property type="match status" value="2"/>
</dbReference>
<dbReference type="RefSeq" id="WP_345127122.1">
    <property type="nucleotide sequence ID" value="NZ_BAABDI010000040.1"/>
</dbReference>
<dbReference type="NCBIfam" id="TIGR04183">
    <property type="entry name" value="Por_Secre_tail"/>
    <property type="match status" value="1"/>
</dbReference>
<dbReference type="Pfam" id="PF13573">
    <property type="entry name" value="SprB"/>
    <property type="match status" value="2"/>
</dbReference>
<evidence type="ECO:0000256" key="1">
    <source>
        <dbReference type="ARBA" id="ARBA00022737"/>
    </source>
</evidence>
<keyword evidence="1" id="KW-0677">Repeat</keyword>
<evidence type="ECO:0000256" key="2">
    <source>
        <dbReference type="SAM" id="SignalP"/>
    </source>
</evidence>
<evidence type="ECO:0000313" key="4">
    <source>
        <dbReference type="EMBL" id="GAA3990516.1"/>
    </source>
</evidence>
<dbReference type="Pfam" id="PF02494">
    <property type="entry name" value="HYR"/>
    <property type="match status" value="2"/>
</dbReference>
<feature type="signal peptide" evidence="2">
    <location>
        <begin position="1"/>
        <end position="21"/>
    </location>
</feature>
<reference evidence="5" key="1">
    <citation type="journal article" date="2019" name="Int. J. Syst. Evol. Microbiol.">
        <title>The Global Catalogue of Microorganisms (GCM) 10K type strain sequencing project: providing services to taxonomists for standard genome sequencing and annotation.</title>
        <authorList>
            <consortium name="The Broad Institute Genomics Platform"/>
            <consortium name="The Broad Institute Genome Sequencing Center for Infectious Disease"/>
            <person name="Wu L."/>
            <person name="Ma J."/>
        </authorList>
    </citation>
    <scope>NUCLEOTIDE SEQUENCE [LARGE SCALE GENOMIC DNA]</scope>
    <source>
        <strain evidence="5">JCM 17217</strain>
    </source>
</reference>
<sequence length="1196" mass="121106">MKKNILHVAALLVPLLLGALAGAGQTVTDPSGTIGYDAAKIAAATTGLRPAAAGGRPVAAGKPKAQVQAQRISAGCFIPLDASYTALPRNDDGSFGPIALPFDFHLYGTVYRQAWINTNGNLTFMGAYSRFSSSGFPAQVPMVAPFWADVDTRNPASGAIHYKLSATNLIVTWDNVGYYNSMADKRNSFQAIIGSDADTLLGPGQNVSLRYDDMQWTTGSASGGTNGFLGVPSTVGVNNGNGADYVQVGRFNLNNSNYDGPGGAYDGVHYLDGQCFGVNVGNSGNIPPSASNMPFNNTVNVACGQTVTLDPQFLAPEVNQTVTVAVNTGGLCNTTVTTTNGTTASAHIVITGSLCNTGSHQLVLTATDNGSPTGITTVTLNVVVTSCCNLQLTAASTPVACPGGSNGALNLMVSNGTAPLTYRWSNGATTQNLAALPVGSYTVTATDANGCSATATYALGHQDNVAPTVLTRNITLPLSAAGTATLAPADVDNGSTDNCTFSLALDRTAFDCTNRGPNTVTLTATDAAGHSSSMPAIVTVVDTQLPTITAPAAVTATTDPGQCSASGVALGSPVAGDNCAGTLVTHNAPAVFPKGLTVVTWTATDAAGNVAIATQTVRVADTRAPIAVAQNVTVQLDATGNASITAAQVDNGSADACGLATVTVSPSAFTCSNVGPNTVTLTVTDTDGNVGTTTATATVVDSVVPTVRTRPVTVYLNAAGQASLAAAQVNNGSLDACGVASVSVGTTSFDCANLGPNNVSVTVMDIHGNAASSTVIVTVADTIAPTIAALPANISTLAAITGCSAVVHWTAPLIADNCSATLASSHQSGSTFPVGTTTVILTATDLAGNRTSRSFQVTVLARPMLASVSSPTFGQGSGNGNTGSASTGYNVSCFGGRTGTATVSVSGGCEPYRYLWSTGQTTATVKGLAAGTYTITITDANGTQTVRFIVLTQAPAIVATASAIPLTIFTGTLPRTIYRGYGAQSLTLHGTATGGVGGYTYIWAPATGLSSTTGSTVTASPTFTTTYTLTATDANGCTAAASTVIVNVLDVRCGNKNDKVVVCHNGHEICIAPSAVPAHLNGHPGDALGACVAPSNRTASPDARPADLSQAPLLEAYPNPFGTRTTIRFRQVDTAPAQVRLYDGQGRIVAVLFNGVADADHDYALSLNAEDLPTGLYLCRYESSGKSLVQRLIIVK</sequence>
<feature type="domain" description="HYR" evidence="3">
    <location>
        <begin position="541"/>
        <end position="621"/>
    </location>
</feature>
<dbReference type="EMBL" id="BAABDI010000040">
    <property type="protein sequence ID" value="GAA3990516.1"/>
    <property type="molecule type" value="Genomic_DNA"/>
</dbReference>
<keyword evidence="5" id="KW-1185">Reference proteome</keyword>
<dbReference type="InterPro" id="IPR026444">
    <property type="entry name" value="Secre_tail"/>
</dbReference>
<dbReference type="PANTHER" id="PTHR24273">
    <property type="entry name" value="FI04643P-RELATED"/>
    <property type="match status" value="1"/>
</dbReference>
<gene>
    <name evidence="4" type="ORF">GCM10022407_38770</name>
</gene>
<dbReference type="InterPro" id="IPR003410">
    <property type="entry name" value="HYR_dom"/>
</dbReference>
<evidence type="ECO:0000313" key="5">
    <source>
        <dbReference type="Proteomes" id="UP001501556"/>
    </source>
</evidence>
<name>A0ABP7R0L6_9BACT</name>
<accession>A0ABP7R0L6</accession>
<dbReference type="InterPro" id="IPR003886">
    <property type="entry name" value="NIDO_dom"/>
</dbReference>
<dbReference type="Pfam" id="PF18962">
    <property type="entry name" value="Por_Secre_tail"/>
    <property type="match status" value="1"/>
</dbReference>
<proteinExistence type="predicted"/>
<dbReference type="PROSITE" id="PS50825">
    <property type="entry name" value="HYR"/>
    <property type="match status" value="2"/>
</dbReference>
<protein>
    <recommendedName>
        <fullName evidence="3">HYR domain-containing protein</fullName>
    </recommendedName>
</protein>
<organism evidence="4 5">
    <name type="scientific">Hymenobacter antarcticus</name>
    <dbReference type="NCBI Taxonomy" id="486270"/>
    <lineage>
        <taxon>Bacteria</taxon>
        <taxon>Pseudomonadati</taxon>
        <taxon>Bacteroidota</taxon>
        <taxon>Cytophagia</taxon>
        <taxon>Cytophagales</taxon>
        <taxon>Hymenobacteraceae</taxon>
        <taxon>Hymenobacter</taxon>
    </lineage>
</organism>
<evidence type="ECO:0000259" key="3">
    <source>
        <dbReference type="PROSITE" id="PS50825"/>
    </source>
</evidence>
<dbReference type="InterPro" id="IPR025667">
    <property type="entry name" value="SprB_repeat"/>
</dbReference>
<dbReference type="PANTHER" id="PTHR24273:SF32">
    <property type="entry name" value="HYALIN"/>
    <property type="match status" value="1"/>
</dbReference>
<feature type="chain" id="PRO_5046929758" description="HYR domain-containing protein" evidence="2">
    <location>
        <begin position="22"/>
        <end position="1196"/>
    </location>
</feature>
<dbReference type="Proteomes" id="UP001501556">
    <property type="component" value="Unassembled WGS sequence"/>
</dbReference>
<comment type="caution">
    <text evidence="4">The sequence shown here is derived from an EMBL/GenBank/DDBJ whole genome shotgun (WGS) entry which is preliminary data.</text>
</comment>
<dbReference type="Gene3D" id="2.60.40.740">
    <property type="match status" value="2"/>
</dbReference>